<dbReference type="SUPFAM" id="SSF53850">
    <property type="entry name" value="Periplasmic binding protein-like II"/>
    <property type="match status" value="1"/>
</dbReference>
<feature type="compositionally biased region" description="Acidic residues" evidence="5">
    <location>
        <begin position="38"/>
        <end position="52"/>
    </location>
</feature>
<evidence type="ECO:0000313" key="7">
    <source>
        <dbReference type="EMBL" id="GAA2128317.1"/>
    </source>
</evidence>
<accession>A0ABN2YJB6</accession>
<keyword evidence="3 6" id="KW-0732">Signal</keyword>
<dbReference type="PANTHER" id="PTHR30222">
    <property type="entry name" value="SPERMIDINE/PUTRESCINE-BINDING PERIPLASMIC PROTEIN"/>
    <property type="match status" value="1"/>
</dbReference>
<evidence type="ECO:0000256" key="4">
    <source>
        <dbReference type="ARBA" id="ARBA00022764"/>
    </source>
</evidence>
<evidence type="ECO:0000256" key="5">
    <source>
        <dbReference type="SAM" id="MobiDB-lite"/>
    </source>
</evidence>
<dbReference type="InterPro" id="IPR001188">
    <property type="entry name" value="Sperm_putr-bd"/>
</dbReference>
<dbReference type="Pfam" id="PF13416">
    <property type="entry name" value="SBP_bac_8"/>
    <property type="match status" value="1"/>
</dbReference>
<evidence type="ECO:0000313" key="8">
    <source>
        <dbReference type="Proteomes" id="UP001500575"/>
    </source>
</evidence>
<keyword evidence="4" id="KW-0574">Periplasm</keyword>
<dbReference type="Proteomes" id="UP001500575">
    <property type="component" value="Unassembled WGS sequence"/>
</dbReference>
<dbReference type="PRINTS" id="PR00909">
    <property type="entry name" value="SPERMDNBNDNG"/>
</dbReference>
<organism evidence="7 8">
    <name type="scientific">Nocardioides bigeumensis</name>
    <dbReference type="NCBI Taxonomy" id="433657"/>
    <lineage>
        <taxon>Bacteria</taxon>
        <taxon>Bacillati</taxon>
        <taxon>Actinomycetota</taxon>
        <taxon>Actinomycetes</taxon>
        <taxon>Propionibacteriales</taxon>
        <taxon>Nocardioidaceae</taxon>
        <taxon>Nocardioides</taxon>
    </lineage>
</organism>
<dbReference type="CDD" id="cd13590">
    <property type="entry name" value="PBP2_PotD_PotF_like"/>
    <property type="match status" value="1"/>
</dbReference>
<evidence type="ECO:0000256" key="3">
    <source>
        <dbReference type="ARBA" id="ARBA00022729"/>
    </source>
</evidence>
<evidence type="ECO:0000256" key="2">
    <source>
        <dbReference type="ARBA" id="ARBA00022448"/>
    </source>
</evidence>
<name>A0ABN2YJB6_9ACTN</name>
<feature type="region of interest" description="Disordered" evidence="5">
    <location>
        <begin position="38"/>
        <end position="57"/>
    </location>
</feature>
<reference evidence="7 8" key="1">
    <citation type="journal article" date="2019" name="Int. J. Syst. Evol. Microbiol.">
        <title>The Global Catalogue of Microorganisms (GCM) 10K type strain sequencing project: providing services to taxonomists for standard genome sequencing and annotation.</title>
        <authorList>
            <consortium name="The Broad Institute Genomics Platform"/>
            <consortium name="The Broad Institute Genome Sequencing Center for Infectious Disease"/>
            <person name="Wu L."/>
            <person name="Ma J."/>
        </authorList>
    </citation>
    <scope>NUCLEOTIDE SEQUENCE [LARGE SCALE GENOMIC DNA]</scope>
    <source>
        <strain evidence="7 8">JCM 16021</strain>
    </source>
</reference>
<keyword evidence="8" id="KW-1185">Reference proteome</keyword>
<dbReference type="PANTHER" id="PTHR30222:SF17">
    <property type="entry name" value="SPERMIDINE_PUTRESCINE-BINDING PERIPLASMIC PROTEIN"/>
    <property type="match status" value="1"/>
</dbReference>
<evidence type="ECO:0000256" key="1">
    <source>
        <dbReference type="ARBA" id="ARBA00004418"/>
    </source>
</evidence>
<dbReference type="InterPro" id="IPR006059">
    <property type="entry name" value="SBP"/>
</dbReference>
<keyword evidence="2" id="KW-0813">Transport</keyword>
<feature type="signal peptide" evidence="6">
    <location>
        <begin position="1"/>
        <end position="33"/>
    </location>
</feature>
<comment type="caution">
    <text evidence="7">The sequence shown here is derived from an EMBL/GenBank/DDBJ whole genome shotgun (WGS) entry which is preliminary data.</text>
</comment>
<proteinExistence type="predicted"/>
<dbReference type="RefSeq" id="WP_344304450.1">
    <property type="nucleotide sequence ID" value="NZ_BAAAQQ010000013.1"/>
</dbReference>
<dbReference type="PROSITE" id="PS51257">
    <property type="entry name" value="PROKAR_LIPOPROTEIN"/>
    <property type="match status" value="1"/>
</dbReference>
<evidence type="ECO:0000256" key="6">
    <source>
        <dbReference type="SAM" id="SignalP"/>
    </source>
</evidence>
<comment type="subcellular location">
    <subcellularLocation>
        <location evidence="1">Periplasm</location>
    </subcellularLocation>
</comment>
<dbReference type="EMBL" id="BAAAQQ010000013">
    <property type="protein sequence ID" value="GAA2128317.1"/>
    <property type="molecule type" value="Genomic_DNA"/>
</dbReference>
<sequence length="381" mass="41180">MARTSNLSRRSTRRAPRRAALSVGSVVAVLALAACGGSDDEGSSAEPDELDPSADLSSQSITVSNWAGYMAEDIADQFEAATGAGLTVTEHATNEEVMAKLTAGGDSGIDVAFVSGQYAQALNDAGLLEPMHADLVPNLENLYPEATQLAFDEGNEYSVPYTWGTTGICYRSDLVDPAPTSWNDILQPDPEYAGKITMLSTERWLALPAQKALGYSVNTTDDEEIAEMADLLTSAKDSLLGYDDTTFYEKLVSGEAVMTEAWDGWCGYGMAENPDIKFVVPDEGSDLWADTMVVLKDSKNKEAAFAFINMMLEPEMHVWVTENVYYNVPNQAAAELVPAELKEQFPQLDVTPEQLAEGEVLVDLGEESTKYTELTTNVTAS</sequence>
<dbReference type="Gene3D" id="3.40.190.10">
    <property type="entry name" value="Periplasmic binding protein-like II"/>
    <property type="match status" value="2"/>
</dbReference>
<gene>
    <name evidence="7" type="ORF">GCM10009843_28550</name>
</gene>
<feature type="chain" id="PRO_5046767344" evidence="6">
    <location>
        <begin position="34"/>
        <end position="381"/>
    </location>
</feature>
<protein>
    <submittedName>
        <fullName evidence="7">Spermidine/putrescine ABC transporter substrate-binding protein</fullName>
    </submittedName>
</protein>